<dbReference type="Pfam" id="PF04587">
    <property type="entry name" value="ADP_PFK_GK"/>
    <property type="match status" value="1"/>
</dbReference>
<dbReference type="KEGG" id="mhaz:BHR79_05495"/>
<evidence type="ECO:0000256" key="1">
    <source>
        <dbReference type="ARBA" id="ARBA00022490"/>
    </source>
</evidence>
<dbReference type="PROSITE" id="PS51255">
    <property type="entry name" value="ADPK"/>
    <property type="match status" value="1"/>
</dbReference>
<evidence type="ECO:0000256" key="3">
    <source>
        <dbReference type="ARBA" id="ARBA00022723"/>
    </source>
</evidence>
<dbReference type="Gene3D" id="3.30.1110.20">
    <property type="match status" value="1"/>
</dbReference>
<keyword evidence="3" id="KW-0479">Metal-binding</keyword>
<dbReference type="InterPro" id="IPR007666">
    <property type="entry name" value="ADP_PFK/GK"/>
</dbReference>
<evidence type="ECO:0000256" key="5">
    <source>
        <dbReference type="ARBA" id="ARBA00022842"/>
    </source>
</evidence>
<gene>
    <name evidence="7" type="ORF">BHR79_05495</name>
    <name evidence="8" type="ORF">EFE40_04760</name>
    <name evidence="9" type="ORF">SAMN04515625_1806</name>
</gene>
<dbReference type="Proteomes" id="UP000198669">
    <property type="component" value="Unassembled WGS sequence"/>
</dbReference>
<dbReference type="EMBL" id="RJJG01000003">
    <property type="protein sequence ID" value="RNI09947.1"/>
    <property type="molecule type" value="Genomic_DNA"/>
</dbReference>
<keyword evidence="2 8" id="KW-0808">Transferase</keyword>
<dbReference type="RefSeq" id="WP_072561437.1">
    <property type="nucleotide sequence ID" value="NZ_CP017921.1"/>
</dbReference>
<dbReference type="Proteomes" id="UP000267921">
    <property type="component" value="Unassembled WGS sequence"/>
</dbReference>
<evidence type="ECO:0000313" key="7">
    <source>
        <dbReference type="EMBL" id="APH38999.1"/>
    </source>
</evidence>
<keyword evidence="4 8" id="KW-0418">Kinase</keyword>
<evidence type="ECO:0000313" key="12">
    <source>
        <dbReference type="Proteomes" id="UP000267921"/>
    </source>
</evidence>
<dbReference type="Gene3D" id="3.40.1190.20">
    <property type="match status" value="1"/>
</dbReference>
<accession>A0A1L3Q2A6</accession>
<evidence type="ECO:0000256" key="6">
    <source>
        <dbReference type="ARBA" id="ARBA00023152"/>
    </source>
</evidence>
<reference evidence="7 10" key="1">
    <citation type="submission" date="2016-10" db="EMBL/GenBank/DDBJ databases">
        <title>Methanohalophilus halophilus.</title>
        <authorList>
            <person name="L'haridon S."/>
        </authorList>
    </citation>
    <scope>NUCLEOTIDE SEQUENCE [LARGE SCALE GENOMIC DNA]</scope>
    <source>
        <strain evidence="7 10">Z-7982</strain>
    </source>
</reference>
<name>A0A1L3Q2A6_9EURY</name>
<dbReference type="PANTHER" id="PTHR21208:SF1">
    <property type="entry name" value="ADP-DEPENDENT GLUCOKINASE"/>
    <property type="match status" value="1"/>
</dbReference>
<dbReference type="EMBL" id="CP017921">
    <property type="protein sequence ID" value="APH38999.1"/>
    <property type="molecule type" value="Genomic_DNA"/>
</dbReference>
<keyword evidence="1" id="KW-0963">Cytoplasm</keyword>
<keyword evidence="5" id="KW-0460">Magnesium</keyword>
<protein>
    <submittedName>
        <fullName evidence="8">ADP-dependent glucokinase</fullName>
        <ecNumber evidence="8">2.7.1.147</ecNumber>
    </submittedName>
</protein>
<evidence type="ECO:0000313" key="9">
    <source>
        <dbReference type="EMBL" id="SDW89479.1"/>
    </source>
</evidence>
<dbReference type="PANTHER" id="PTHR21208">
    <property type="entry name" value="ADP-DEPENDENT GLUCOKINASE"/>
    <property type="match status" value="1"/>
</dbReference>
<dbReference type="EC" id="2.7.1.147" evidence="8"/>
<reference evidence="8 12" key="3">
    <citation type="submission" date="2018-10" db="EMBL/GenBank/DDBJ databases">
        <title>Cultivation of a novel Methanohalophilus strain from Kebrit Deep of the Red Sea and a genomic comparison of members of the genus Methanohalophilus.</title>
        <authorList>
            <person name="Guan Y."/>
            <person name="Ngugi D.K."/>
            <person name="Stingl U."/>
        </authorList>
    </citation>
    <scope>NUCLEOTIDE SEQUENCE [LARGE SCALE GENOMIC DNA]</scope>
    <source>
        <strain evidence="8 12">DSM 3094</strain>
    </source>
</reference>
<dbReference type="OrthoDB" id="124916at2157"/>
<dbReference type="InterPro" id="IPR029056">
    <property type="entry name" value="Ribokinase-like"/>
</dbReference>
<keyword evidence="6" id="KW-0324">Glycolysis</keyword>
<dbReference type="EMBL" id="FNMU01000006">
    <property type="protein sequence ID" value="SDW89479.1"/>
    <property type="molecule type" value="Genomic_DNA"/>
</dbReference>
<proteinExistence type="predicted"/>
<keyword evidence="10" id="KW-1185">Reference proteome</keyword>
<dbReference type="GO" id="GO:0006096">
    <property type="term" value="P:glycolytic process"/>
    <property type="evidence" value="ECO:0007669"/>
    <property type="project" value="UniProtKB-KW"/>
</dbReference>
<reference evidence="9 11" key="2">
    <citation type="submission" date="2016-10" db="EMBL/GenBank/DDBJ databases">
        <authorList>
            <person name="de Groot N.N."/>
        </authorList>
    </citation>
    <scope>NUCLEOTIDE SEQUENCE [LARGE SCALE GENOMIC DNA]</scope>
    <source>
        <strain evidence="9 11">Z-7982</strain>
    </source>
</reference>
<evidence type="ECO:0000256" key="4">
    <source>
        <dbReference type="ARBA" id="ARBA00022777"/>
    </source>
</evidence>
<dbReference type="STRING" id="2177.BHR79_05495"/>
<dbReference type="NCBIfam" id="NF010642">
    <property type="entry name" value="PRK14039.1"/>
    <property type="match status" value="1"/>
</dbReference>
<evidence type="ECO:0000313" key="11">
    <source>
        <dbReference type="Proteomes" id="UP000198669"/>
    </source>
</evidence>
<dbReference type="AlphaFoldDB" id="A0A1L3Q2A6"/>
<evidence type="ECO:0000256" key="2">
    <source>
        <dbReference type="ARBA" id="ARBA00022679"/>
    </source>
</evidence>
<dbReference type="GO" id="GO:0043843">
    <property type="term" value="F:ADP-specific glucokinase activity"/>
    <property type="evidence" value="ECO:0007669"/>
    <property type="project" value="UniProtKB-EC"/>
</dbReference>
<organism evidence="7 10">
    <name type="scientific">Methanohalophilus halophilus</name>
    <dbReference type="NCBI Taxonomy" id="2177"/>
    <lineage>
        <taxon>Archaea</taxon>
        <taxon>Methanobacteriati</taxon>
        <taxon>Methanobacteriota</taxon>
        <taxon>Stenosarchaea group</taxon>
        <taxon>Methanomicrobia</taxon>
        <taxon>Methanosarcinales</taxon>
        <taxon>Methanosarcinaceae</taxon>
        <taxon>Methanohalophilus</taxon>
    </lineage>
</organism>
<sequence length="440" mass="49515">MNILCGYNANIDAVYRITGREVESILGEVDKNELLMKIEHQPHIINSLEDFLAGLIYCMEYGRGAEWFIYSRDVLDFLKKRFFERAEIRIGGNMGIMANVLSGLNVDVIVPNVVYLSGTQEALFSKKGMVLPPKFESQSGEEEPVHFVFDFRQGDSFDLYGRRITVSRENRFIATFDEFNPQMTISSFFKQYATAHIGEMDGAVVSGFHMLQPFYPDGSSFEEKLSPVLAQIDEWNSMAGFFTHAELGHFATTDIAKHVFLKLAGRVDSMGLNEDELATLAQKMGFGIEGIHEMDISAMFQAAHDCIKSCLARALVVHTRDFVFCLSASDHMDEQKIDAIDFGLKCAAYFASSGSLPDRSELEERCSQFRRSEYGRLQVKRIESITGAKQYGFGIYGSFNEYYFCAIPTLVVNEPVVTVGLGDTFTASSFLRLLELRNKS</sequence>
<evidence type="ECO:0000313" key="8">
    <source>
        <dbReference type="EMBL" id="RNI09947.1"/>
    </source>
</evidence>
<evidence type="ECO:0000313" key="10">
    <source>
        <dbReference type="Proteomes" id="UP000186879"/>
    </source>
</evidence>
<dbReference type="Proteomes" id="UP000186879">
    <property type="component" value="Chromosome"/>
</dbReference>
<dbReference type="GeneID" id="30583198"/>
<dbReference type="SUPFAM" id="SSF53613">
    <property type="entry name" value="Ribokinase-like"/>
    <property type="match status" value="1"/>
</dbReference>
<dbReference type="GO" id="GO:0046872">
    <property type="term" value="F:metal ion binding"/>
    <property type="evidence" value="ECO:0007669"/>
    <property type="project" value="UniProtKB-KW"/>
</dbReference>